<sequence length="628" mass="69336">MQRTSLMGPPQSLCWAPHPTQNATPSASHNLGAQITNSYEGGSLTGHASAVKPSGGSGNGYDSISNTTRKALVQLVTEQNLSVRKASKILQIKYTTAKALVQKFRNSGNIDRQRARRMTFEDDQKEKFRKDLIKVLPIDVQEDSEDERWGFTSNASGANGISSNNQVHHHQQQGIHQAPSNQAASLVNLQNQMHSQGGAYNHITQNGMLGSSINSVQPNYNCQASPLQAGSYKMTPSPSALVSHQLQASAFGNYQPPRPLFDNLSSNKTGMLDKSAAFSGFQVNAPPQNLMATFQQSQSILPPTTARNHWQTHQNQEFLGDRNQSSIQPNIGTQANGYFAPSNNSKSSIFQTGALQPTQASNFSYFNNQSTSPLPMSNGATQTRCSLHIQSGHINPLVHQNIISNAINEQQHQQMHNHAKGHHNLSSGLFGRFENNGTIHTLPLTQQGATQPSINAASGNLNFTNEIAHKQGQINAQTNQVPFPLSLKNPNPHFQSFEQHIRQTSQRSNPFDSPSILQSDTLPKQVLPQIIRPVPKIATPINYKGAQTCQKKYMPLSSGTNEEKVIEIFNSLPDYILPMVNKKTQSEGILIVPENFEMQKEMQTDREDDVPIKFNFELYRNAAQQPYY</sequence>
<evidence type="ECO:0000313" key="2">
    <source>
        <dbReference type="EMBL" id="TNV87530.1"/>
    </source>
</evidence>
<evidence type="ECO:0000313" key="3">
    <source>
        <dbReference type="Proteomes" id="UP000785679"/>
    </source>
</evidence>
<proteinExistence type="predicted"/>
<comment type="caution">
    <text evidence="2">The sequence shown here is derived from an EMBL/GenBank/DDBJ whole genome shotgun (WGS) entry which is preliminary data.</text>
</comment>
<dbReference type="Proteomes" id="UP000785679">
    <property type="component" value="Unassembled WGS sequence"/>
</dbReference>
<organism evidence="2 3">
    <name type="scientific">Halteria grandinella</name>
    <dbReference type="NCBI Taxonomy" id="5974"/>
    <lineage>
        <taxon>Eukaryota</taxon>
        <taxon>Sar</taxon>
        <taxon>Alveolata</taxon>
        <taxon>Ciliophora</taxon>
        <taxon>Intramacronucleata</taxon>
        <taxon>Spirotrichea</taxon>
        <taxon>Stichotrichia</taxon>
        <taxon>Sporadotrichida</taxon>
        <taxon>Halteriidae</taxon>
        <taxon>Halteria</taxon>
    </lineage>
</organism>
<gene>
    <name evidence="2" type="ORF">FGO68_gene4437</name>
</gene>
<protein>
    <submittedName>
        <fullName evidence="2">Uncharacterized protein</fullName>
    </submittedName>
</protein>
<dbReference type="EMBL" id="RRYP01000383">
    <property type="protein sequence ID" value="TNV87530.1"/>
    <property type="molecule type" value="Genomic_DNA"/>
</dbReference>
<name>A0A8J8TAC6_HALGN</name>
<accession>A0A8J8TAC6</accession>
<dbReference type="OrthoDB" id="305130at2759"/>
<feature type="compositionally biased region" description="Low complexity" evidence="1">
    <location>
        <begin position="153"/>
        <end position="177"/>
    </location>
</feature>
<dbReference type="AlphaFoldDB" id="A0A8J8TAC6"/>
<evidence type="ECO:0000256" key="1">
    <source>
        <dbReference type="SAM" id="MobiDB-lite"/>
    </source>
</evidence>
<feature type="region of interest" description="Disordered" evidence="1">
    <location>
        <begin position="146"/>
        <end position="180"/>
    </location>
</feature>
<feature type="region of interest" description="Disordered" evidence="1">
    <location>
        <begin position="1"/>
        <end position="27"/>
    </location>
</feature>
<reference evidence="2" key="1">
    <citation type="submission" date="2019-06" db="EMBL/GenBank/DDBJ databases">
        <authorList>
            <person name="Zheng W."/>
        </authorList>
    </citation>
    <scope>NUCLEOTIDE SEQUENCE</scope>
    <source>
        <strain evidence="2">QDHG01</strain>
    </source>
</reference>
<keyword evidence="3" id="KW-1185">Reference proteome</keyword>